<feature type="transmembrane region" description="Helical" evidence="1">
    <location>
        <begin position="31"/>
        <end position="51"/>
    </location>
</feature>
<sequence>MIPAKPVTMVNGKNTAMMVRVDAMIATATSFVAYMAASLGLLPLSMCVVIFSSTTMASSTTIPMAIESELREIIFNVFPETIR</sequence>
<name>A0A645GBQ7_9ZZZZ</name>
<accession>A0A645GBQ7</accession>
<dbReference type="AlphaFoldDB" id="A0A645GBQ7"/>
<evidence type="ECO:0000256" key="1">
    <source>
        <dbReference type="SAM" id="Phobius"/>
    </source>
</evidence>
<dbReference type="EMBL" id="VSSQ01071913">
    <property type="protein sequence ID" value="MPN23422.1"/>
    <property type="molecule type" value="Genomic_DNA"/>
</dbReference>
<gene>
    <name evidence="2" type="ORF">SDC9_170810</name>
</gene>
<evidence type="ECO:0000313" key="2">
    <source>
        <dbReference type="EMBL" id="MPN23422.1"/>
    </source>
</evidence>
<organism evidence="2">
    <name type="scientific">bioreactor metagenome</name>
    <dbReference type="NCBI Taxonomy" id="1076179"/>
    <lineage>
        <taxon>unclassified sequences</taxon>
        <taxon>metagenomes</taxon>
        <taxon>ecological metagenomes</taxon>
    </lineage>
</organism>
<keyword evidence="1" id="KW-1133">Transmembrane helix</keyword>
<keyword evidence="1" id="KW-0812">Transmembrane</keyword>
<proteinExistence type="predicted"/>
<keyword evidence="1" id="KW-0472">Membrane</keyword>
<comment type="caution">
    <text evidence="2">The sequence shown here is derived from an EMBL/GenBank/DDBJ whole genome shotgun (WGS) entry which is preliminary data.</text>
</comment>
<reference evidence="2" key="1">
    <citation type="submission" date="2019-08" db="EMBL/GenBank/DDBJ databases">
        <authorList>
            <person name="Kucharzyk K."/>
            <person name="Murdoch R.W."/>
            <person name="Higgins S."/>
            <person name="Loffler F."/>
        </authorList>
    </citation>
    <scope>NUCLEOTIDE SEQUENCE</scope>
</reference>
<protein>
    <submittedName>
        <fullName evidence="2">Uncharacterized protein</fullName>
    </submittedName>
</protein>